<reference evidence="1 2" key="1">
    <citation type="submission" date="2020-05" db="EMBL/GenBank/DDBJ databases">
        <title>Identification and distribution of gene clusters putatively required for synthesis of sphingolipid metabolism inhibitors in phylogenetically diverse species of the filamentous fungus Fusarium.</title>
        <authorList>
            <person name="Kim H.-S."/>
            <person name="Busman M."/>
            <person name="Brown D.W."/>
            <person name="Divon H."/>
            <person name="Uhlig S."/>
            <person name="Proctor R.H."/>
        </authorList>
    </citation>
    <scope>NUCLEOTIDE SEQUENCE [LARGE SCALE GENOMIC DNA]</scope>
    <source>
        <strain evidence="1 2">NRRL 26131</strain>
    </source>
</reference>
<comment type="caution">
    <text evidence="1">The sequence shown here is derived from an EMBL/GenBank/DDBJ whole genome shotgun (WGS) entry which is preliminary data.</text>
</comment>
<accession>A0A8H5XSP8</accession>
<protein>
    <submittedName>
        <fullName evidence="1">Uncharacterized protein</fullName>
    </submittedName>
</protein>
<dbReference type="EMBL" id="JAAQPF010000623">
    <property type="protein sequence ID" value="KAF5698886.1"/>
    <property type="molecule type" value="Genomic_DNA"/>
</dbReference>
<dbReference type="AlphaFoldDB" id="A0A8H5XSP8"/>
<gene>
    <name evidence="1" type="ORF">FGLOB1_11717</name>
</gene>
<dbReference type="Proteomes" id="UP000532311">
    <property type="component" value="Unassembled WGS sequence"/>
</dbReference>
<organism evidence="1 2">
    <name type="scientific">Fusarium globosum</name>
    <dbReference type="NCBI Taxonomy" id="78864"/>
    <lineage>
        <taxon>Eukaryota</taxon>
        <taxon>Fungi</taxon>
        <taxon>Dikarya</taxon>
        <taxon>Ascomycota</taxon>
        <taxon>Pezizomycotina</taxon>
        <taxon>Sordariomycetes</taxon>
        <taxon>Hypocreomycetidae</taxon>
        <taxon>Hypocreales</taxon>
        <taxon>Nectriaceae</taxon>
        <taxon>Fusarium</taxon>
        <taxon>Fusarium fujikuroi species complex</taxon>
    </lineage>
</organism>
<proteinExistence type="predicted"/>
<keyword evidence="2" id="KW-1185">Reference proteome</keyword>
<sequence length="260" mass="29742">MADESSSPEPALFRLDDLRNIEIGDAVYPKPPAEFHTMTLTITREQALARVGELVRQVQNAEFDQELLKPQMELSMDFHIFSELIQKFEGVLTEDMYETSWEYQLPGERIEMLDSDVAAPSMEALADILNQLPKKGRRKHLRVRGIEAFNDLKNILHYQQGVCDDYYKLIQNRCPNTSAISHEALEQLKGSLVNAVRDEFESKKSAPQDIVDDFKTIYAQYRRDGLVVPRELHNVAAYSLSRDQHKEVLAARGDQEMADG</sequence>
<name>A0A8H5XSP8_9HYPO</name>
<evidence type="ECO:0000313" key="1">
    <source>
        <dbReference type="EMBL" id="KAF5698886.1"/>
    </source>
</evidence>
<evidence type="ECO:0000313" key="2">
    <source>
        <dbReference type="Proteomes" id="UP000532311"/>
    </source>
</evidence>